<evidence type="ECO:0000256" key="3">
    <source>
        <dbReference type="ARBA" id="ARBA00022723"/>
    </source>
</evidence>
<dbReference type="CDD" id="cd08232">
    <property type="entry name" value="idonate-5-DH"/>
    <property type="match status" value="1"/>
</dbReference>
<evidence type="ECO:0000313" key="8">
    <source>
        <dbReference type="EMBL" id="SDI43719.1"/>
    </source>
</evidence>
<dbReference type="STRING" id="83767.SAMN05660652_03418"/>
<dbReference type="Gene3D" id="3.40.50.720">
    <property type="entry name" value="NAD(P)-binding Rossmann-like Domain"/>
    <property type="match status" value="1"/>
</dbReference>
<name>A0A1G8KJZ4_9RHOO</name>
<feature type="domain" description="Enoyl reductase (ER)" evidence="7">
    <location>
        <begin position="10"/>
        <end position="344"/>
    </location>
</feature>
<dbReference type="GO" id="GO:0008270">
    <property type="term" value="F:zinc ion binding"/>
    <property type="evidence" value="ECO:0007669"/>
    <property type="project" value="InterPro"/>
</dbReference>
<dbReference type="InterPro" id="IPR020843">
    <property type="entry name" value="ER"/>
</dbReference>
<evidence type="ECO:0000313" key="9">
    <source>
        <dbReference type="Proteomes" id="UP000198607"/>
    </source>
</evidence>
<evidence type="ECO:0000259" key="7">
    <source>
        <dbReference type="SMART" id="SM00829"/>
    </source>
</evidence>
<dbReference type="InterPro" id="IPR002328">
    <property type="entry name" value="ADH_Zn_CS"/>
</dbReference>
<evidence type="ECO:0000256" key="5">
    <source>
        <dbReference type="ARBA" id="ARBA00023002"/>
    </source>
</evidence>
<dbReference type="Proteomes" id="UP000198607">
    <property type="component" value="Unassembled WGS sequence"/>
</dbReference>
<gene>
    <name evidence="8" type="ORF">SAMN05660652_03418</name>
</gene>
<evidence type="ECO:0000256" key="6">
    <source>
        <dbReference type="RuleBase" id="RU361277"/>
    </source>
</evidence>
<comment type="cofactor">
    <cofactor evidence="1 6">
        <name>Zn(2+)</name>
        <dbReference type="ChEBI" id="CHEBI:29105"/>
    </cofactor>
</comment>
<dbReference type="InterPro" id="IPR036291">
    <property type="entry name" value="NAD(P)-bd_dom_sf"/>
</dbReference>
<dbReference type="SMART" id="SM00829">
    <property type="entry name" value="PKS_ER"/>
    <property type="match status" value="1"/>
</dbReference>
<dbReference type="SUPFAM" id="SSF50129">
    <property type="entry name" value="GroES-like"/>
    <property type="match status" value="1"/>
</dbReference>
<organism evidence="8 9">
    <name type="scientific">Propionivibrio dicarboxylicus</name>
    <dbReference type="NCBI Taxonomy" id="83767"/>
    <lineage>
        <taxon>Bacteria</taxon>
        <taxon>Pseudomonadati</taxon>
        <taxon>Pseudomonadota</taxon>
        <taxon>Betaproteobacteria</taxon>
        <taxon>Rhodocyclales</taxon>
        <taxon>Rhodocyclaceae</taxon>
        <taxon>Propionivibrio</taxon>
    </lineage>
</organism>
<dbReference type="SUPFAM" id="SSF51735">
    <property type="entry name" value="NAD(P)-binding Rossmann-fold domains"/>
    <property type="match status" value="1"/>
</dbReference>
<sequence length="347" mass="36976">METRACVLYGQEDVRIETREVGEVGPTQVLIRIGAGGVCGSDIHYYWEGGIGTIRVTEPIVMGHEVAGTVEAVGERVTRVRPGDRVAVSPSRPCGRCKFCLAGEPQHCLDMQFFGSAMRKPHTHGGFRDRLVAEDVQCEPMGNEVSLGEAACTEPLAVGVHAVKQAGSLLGKRVLVTGAGPIGALLIGAARVAGAQEIVAMDISEAPLKAALQMGANVAINAAQEPDRLSAEYSADKGYFDVVFECTGVGGVLKQAFPVIRPRGTIVQVGVTGSADIPINALVGKEIRLVGTHRFHPEYAVAARLIREKRIDVRPVITTTLPMERIAEAFAIARDRSSQMKVQLSFG</sequence>
<dbReference type="Gene3D" id="3.90.180.10">
    <property type="entry name" value="Medium-chain alcohol dehydrogenases, catalytic domain"/>
    <property type="match status" value="1"/>
</dbReference>
<dbReference type="PANTHER" id="PTHR43161:SF9">
    <property type="entry name" value="SORBITOL DEHYDROGENASE"/>
    <property type="match status" value="1"/>
</dbReference>
<accession>A0A1G8KJZ4</accession>
<dbReference type="OrthoDB" id="5484143at2"/>
<evidence type="ECO:0000256" key="4">
    <source>
        <dbReference type="ARBA" id="ARBA00022833"/>
    </source>
</evidence>
<dbReference type="Pfam" id="PF00107">
    <property type="entry name" value="ADH_zinc_N"/>
    <property type="match status" value="1"/>
</dbReference>
<dbReference type="RefSeq" id="WP_091939388.1">
    <property type="nucleotide sequence ID" value="NZ_FNCY01000019.1"/>
</dbReference>
<dbReference type="PANTHER" id="PTHR43161">
    <property type="entry name" value="SORBITOL DEHYDROGENASE"/>
    <property type="match status" value="1"/>
</dbReference>
<evidence type="ECO:0000256" key="1">
    <source>
        <dbReference type="ARBA" id="ARBA00001947"/>
    </source>
</evidence>
<protein>
    <submittedName>
        <fullName evidence="8">L-idonate 5-dehydrogenase</fullName>
    </submittedName>
</protein>
<comment type="similarity">
    <text evidence="2 6">Belongs to the zinc-containing alcohol dehydrogenase family.</text>
</comment>
<keyword evidence="9" id="KW-1185">Reference proteome</keyword>
<dbReference type="GO" id="GO:0016616">
    <property type="term" value="F:oxidoreductase activity, acting on the CH-OH group of donors, NAD or NADP as acceptor"/>
    <property type="evidence" value="ECO:0007669"/>
    <property type="project" value="UniProtKB-ARBA"/>
</dbReference>
<dbReference type="InterPro" id="IPR013154">
    <property type="entry name" value="ADH-like_N"/>
</dbReference>
<keyword evidence="4 6" id="KW-0862">Zinc</keyword>
<proteinExistence type="inferred from homology"/>
<dbReference type="AlphaFoldDB" id="A0A1G8KJZ4"/>
<dbReference type="EMBL" id="FNCY01000019">
    <property type="protein sequence ID" value="SDI43719.1"/>
    <property type="molecule type" value="Genomic_DNA"/>
</dbReference>
<keyword evidence="3 6" id="KW-0479">Metal-binding</keyword>
<reference evidence="8 9" key="1">
    <citation type="submission" date="2016-10" db="EMBL/GenBank/DDBJ databases">
        <authorList>
            <person name="de Groot N.N."/>
        </authorList>
    </citation>
    <scope>NUCLEOTIDE SEQUENCE [LARGE SCALE GENOMIC DNA]</scope>
    <source>
        <strain evidence="8 9">DSM 5885</strain>
    </source>
</reference>
<evidence type="ECO:0000256" key="2">
    <source>
        <dbReference type="ARBA" id="ARBA00008072"/>
    </source>
</evidence>
<dbReference type="Pfam" id="PF08240">
    <property type="entry name" value="ADH_N"/>
    <property type="match status" value="1"/>
</dbReference>
<dbReference type="PROSITE" id="PS00059">
    <property type="entry name" value="ADH_ZINC"/>
    <property type="match status" value="1"/>
</dbReference>
<dbReference type="InterPro" id="IPR013149">
    <property type="entry name" value="ADH-like_C"/>
</dbReference>
<dbReference type="InterPro" id="IPR011032">
    <property type="entry name" value="GroES-like_sf"/>
</dbReference>
<keyword evidence="5" id="KW-0560">Oxidoreductase</keyword>